<name>A0A8J6BXL2_ZIZPA</name>
<dbReference type="Proteomes" id="UP000729402">
    <property type="component" value="Unassembled WGS sequence"/>
</dbReference>
<reference evidence="1" key="1">
    <citation type="journal article" date="2021" name="bioRxiv">
        <title>Whole Genome Assembly and Annotation of Northern Wild Rice, Zizania palustris L., Supports a Whole Genome Duplication in the Zizania Genus.</title>
        <authorList>
            <person name="Haas M."/>
            <person name="Kono T."/>
            <person name="Macchietto M."/>
            <person name="Millas R."/>
            <person name="McGilp L."/>
            <person name="Shao M."/>
            <person name="Duquette J."/>
            <person name="Hirsch C.N."/>
            <person name="Kimball J."/>
        </authorList>
    </citation>
    <scope>NUCLEOTIDE SEQUENCE</scope>
    <source>
        <tissue evidence="1">Fresh leaf tissue</tissue>
    </source>
</reference>
<accession>A0A8J6BXL2</accession>
<keyword evidence="2" id="KW-1185">Reference proteome</keyword>
<protein>
    <submittedName>
        <fullName evidence="1">Uncharacterized protein</fullName>
    </submittedName>
</protein>
<comment type="caution">
    <text evidence="1">The sequence shown here is derived from an EMBL/GenBank/DDBJ whole genome shotgun (WGS) entry which is preliminary data.</text>
</comment>
<proteinExistence type="predicted"/>
<evidence type="ECO:0000313" key="2">
    <source>
        <dbReference type="Proteomes" id="UP000729402"/>
    </source>
</evidence>
<dbReference type="EMBL" id="JAAALK010000079">
    <property type="protein sequence ID" value="KAG8099447.1"/>
    <property type="molecule type" value="Genomic_DNA"/>
</dbReference>
<sequence length="92" mass="10503">MNALQIYSSQYTASLALEQQVECTSLEHVFLASFVISRLWDSELNGWEFEAKNTKFAKVFSWMLGASEASARNKNQFLCSETCFFVTAKQIM</sequence>
<evidence type="ECO:0000313" key="1">
    <source>
        <dbReference type="EMBL" id="KAG8099447.1"/>
    </source>
</evidence>
<organism evidence="1 2">
    <name type="scientific">Zizania palustris</name>
    <name type="common">Northern wild rice</name>
    <dbReference type="NCBI Taxonomy" id="103762"/>
    <lineage>
        <taxon>Eukaryota</taxon>
        <taxon>Viridiplantae</taxon>
        <taxon>Streptophyta</taxon>
        <taxon>Embryophyta</taxon>
        <taxon>Tracheophyta</taxon>
        <taxon>Spermatophyta</taxon>
        <taxon>Magnoliopsida</taxon>
        <taxon>Liliopsida</taxon>
        <taxon>Poales</taxon>
        <taxon>Poaceae</taxon>
        <taxon>BOP clade</taxon>
        <taxon>Oryzoideae</taxon>
        <taxon>Oryzeae</taxon>
        <taxon>Zizaniinae</taxon>
        <taxon>Zizania</taxon>
    </lineage>
</organism>
<reference evidence="1" key="2">
    <citation type="submission" date="2021-02" db="EMBL/GenBank/DDBJ databases">
        <authorList>
            <person name="Kimball J.A."/>
            <person name="Haas M.W."/>
            <person name="Macchietto M."/>
            <person name="Kono T."/>
            <person name="Duquette J."/>
            <person name="Shao M."/>
        </authorList>
    </citation>
    <scope>NUCLEOTIDE SEQUENCE</scope>
    <source>
        <tissue evidence="1">Fresh leaf tissue</tissue>
    </source>
</reference>
<gene>
    <name evidence="1" type="ORF">GUJ93_ZPchr0013g34790</name>
</gene>
<dbReference type="AlphaFoldDB" id="A0A8J6BXL2"/>